<protein>
    <submittedName>
        <fullName evidence="3">Tungsten ABC transporter substrate-binding protein</fullName>
    </submittedName>
</protein>
<organism evidence="3 4">
    <name type="scientific">Propionigenium maris DSM 9537</name>
    <dbReference type="NCBI Taxonomy" id="1123000"/>
    <lineage>
        <taxon>Bacteria</taxon>
        <taxon>Fusobacteriati</taxon>
        <taxon>Fusobacteriota</taxon>
        <taxon>Fusobacteriia</taxon>
        <taxon>Fusobacteriales</taxon>
        <taxon>Fusobacteriaceae</taxon>
        <taxon>Propionigenium</taxon>
    </lineage>
</organism>
<dbReference type="AlphaFoldDB" id="A0A9W6LM44"/>
<evidence type="ECO:0000313" key="3">
    <source>
        <dbReference type="EMBL" id="GLI55292.1"/>
    </source>
</evidence>
<evidence type="ECO:0000313" key="4">
    <source>
        <dbReference type="Proteomes" id="UP001144471"/>
    </source>
</evidence>
<evidence type="ECO:0000259" key="2">
    <source>
        <dbReference type="Pfam" id="PF12849"/>
    </source>
</evidence>
<accession>A0A9W6LM44</accession>
<comment type="caution">
    <text evidence="3">The sequence shown here is derived from an EMBL/GenBank/DDBJ whole genome shotgun (WGS) entry which is preliminary data.</text>
</comment>
<dbReference type="InterPro" id="IPR024370">
    <property type="entry name" value="PBP_domain"/>
</dbReference>
<dbReference type="RefSeq" id="WP_281833642.1">
    <property type="nucleotide sequence ID" value="NZ_BSDY01000003.1"/>
</dbReference>
<reference evidence="3" key="1">
    <citation type="submission" date="2022-12" db="EMBL/GenBank/DDBJ databases">
        <title>Reference genome sequencing for broad-spectrum identification of bacterial and archaeal isolates by mass spectrometry.</title>
        <authorList>
            <person name="Sekiguchi Y."/>
            <person name="Tourlousse D.M."/>
        </authorList>
    </citation>
    <scope>NUCLEOTIDE SEQUENCE</scope>
    <source>
        <strain evidence="3">10succ1</strain>
    </source>
</reference>
<evidence type="ECO:0000256" key="1">
    <source>
        <dbReference type="SAM" id="SignalP"/>
    </source>
</evidence>
<keyword evidence="1" id="KW-0732">Signal</keyword>
<dbReference type="SUPFAM" id="SSF53850">
    <property type="entry name" value="Periplasmic binding protein-like II"/>
    <property type="match status" value="1"/>
</dbReference>
<keyword evidence="4" id="KW-1185">Reference proteome</keyword>
<dbReference type="InterPro" id="IPR052738">
    <property type="entry name" value="ABC-Tungstate_binding"/>
</dbReference>
<dbReference type="Pfam" id="PF12849">
    <property type="entry name" value="PBP_like_2"/>
    <property type="match status" value="1"/>
</dbReference>
<feature type="domain" description="PBP" evidence="2">
    <location>
        <begin position="23"/>
        <end position="243"/>
    </location>
</feature>
<sequence length="265" mass="29469">MIKKLLVTMLMLFTMGVSALAEQSKEILLATTTSVRDSGLMDYLLPKFEKESGYKVNLIAVGTGKALQMGRDGEADLLLVHAKASEMKFMKEGHGKERRELAHNFFVLVGPENNQKMSSVKEALTTIEGEKLEFVSRGDDSGTNKKELALWKENNITPEGKWYISSGSGMAATLKIANELNAYTLSDIATFLNLKKDLDLEIKVGEDSELLNLYSVITIDPAKNQHINAEGAYKLMEWFTSDKTKSIIGEYGKKDFGMPLFIPEK</sequence>
<dbReference type="PANTHER" id="PTHR37945:SF1">
    <property type="entry name" value="EXTRACELLULAR TUNGSTATE BINDING PROTEIN"/>
    <property type="match status" value="1"/>
</dbReference>
<feature type="chain" id="PRO_5040868212" evidence="1">
    <location>
        <begin position="20"/>
        <end position="265"/>
    </location>
</feature>
<gene>
    <name evidence="3" type="primary">tupA</name>
    <name evidence="3" type="ORF">PM10SUCC1_08060</name>
</gene>
<feature type="signal peptide" evidence="1">
    <location>
        <begin position="1"/>
        <end position="19"/>
    </location>
</feature>
<dbReference type="PANTHER" id="PTHR37945">
    <property type="entry name" value="EXTRACELLULAR TUNGSTATE BINDING PROTEIN"/>
    <property type="match status" value="1"/>
</dbReference>
<proteinExistence type="predicted"/>
<dbReference type="Gene3D" id="3.40.190.10">
    <property type="entry name" value="Periplasmic binding protein-like II"/>
    <property type="match status" value="2"/>
</dbReference>
<name>A0A9W6LM44_9FUSO</name>
<dbReference type="EMBL" id="BSDY01000003">
    <property type="protein sequence ID" value="GLI55292.1"/>
    <property type="molecule type" value="Genomic_DNA"/>
</dbReference>
<dbReference type="Proteomes" id="UP001144471">
    <property type="component" value="Unassembled WGS sequence"/>
</dbReference>